<evidence type="ECO:0000313" key="2">
    <source>
        <dbReference type="Proteomes" id="UP001589559"/>
    </source>
</evidence>
<accession>A0ACC6VS70</accession>
<keyword evidence="2" id="KW-1185">Reference proteome</keyword>
<evidence type="ECO:0000313" key="1">
    <source>
        <dbReference type="EMBL" id="MFB9813689.1"/>
    </source>
</evidence>
<sequence>MVAQSTQRQDSFFTLPSHPVGYLAIVATLTTAGIHLLLGPRVMGFSQTLGTLFILNGLGFLGGFLLYSSRYWRPELYLVAAGYAIVTILALFVFQGFSLDAFYMQGNLNPLAVAAKVAEATLALCAIYLYRTSAP</sequence>
<dbReference type="Proteomes" id="UP001589559">
    <property type="component" value="Unassembled WGS sequence"/>
</dbReference>
<organism evidence="1 2">
    <name type="scientific">Haloarcula sebkhae</name>
    <dbReference type="NCBI Taxonomy" id="932660"/>
    <lineage>
        <taxon>Archaea</taxon>
        <taxon>Methanobacteriati</taxon>
        <taxon>Methanobacteriota</taxon>
        <taxon>Stenosarchaea group</taxon>
        <taxon>Halobacteria</taxon>
        <taxon>Halobacteriales</taxon>
        <taxon>Haloarculaceae</taxon>
        <taxon>Haloarcula</taxon>
    </lineage>
</organism>
<reference evidence="1" key="1">
    <citation type="submission" date="2024-09" db="EMBL/GenBank/DDBJ databases">
        <authorList>
            <person name="Sun Q."/>
            <person name="Mori K."/>
        </authorList>
    </citation>
    <scope>NUCLEOTIDE SEQUENCE</scope>
    <source>
        <strain evidence="1">JCM 19018</strain>
    </source>
</reference>
<dbReference type="EMBL" id="JBHMAK010000015">
    <property type="protein sequence ID" value="MFB9813689.1"/>
    <property type="molecule type" value="Genomic_DNA"/>
</dbReference>
<protein>
    <submittedName>
        <fullName evidence="1">Uncharacterized protein</fullName>
    </submittedName>
</protein>
<proteinExistence type="predicted"/>
<name>A0ACC6VS70_9EURY</name>
<comment type="caution">
    <text evidence="1">The sequence shown here is derived from an EMBL/GenBank/DDBJ whole genome shotgun (WGS) entry which is preliminary data.</text>
</comment>
<gene>
    <name evidence="1" type="ORF">ACFFN7_20325</name>
</gene>